<dbReference type="AlphaFoldDB" id="A0A3B0Y603"/>
<dbReference type="EMBL" id="UOFH01000266">
    <property type="protein sequence ID" value="VAW63994.1"/>
    <property type="molecule type" value="Genomic_DNA"/>
</dbReference>
<reference evidence="1" key="1">
    <citation type="submission" date="2018-06" db="EMBL/GenBank/DDBJ databases">
        <authorList>
            <person name="Zhirakovskaya E."/>
        </authorList>
    </citation>
    <scope>NUCLEOTIDE SEQUENCE</scope>
</reference>
<gene>
    <name evidence="1" type="ORF">MNBD_GAMMA08-1143</name>
</gene>
<sequence>MKTPYFLVNYQHTPLMFASPGKMRFSAREILSYLHRTGMIDPLEQTTERDHPVSGISCSLL</sequence>
<protein>
    <submittedName>
        <fullName evidence="1">Uncharacterized protein</fullName>
    </submittedName>
</protein>
<organism evidence="1">
    <name type="scientific">hydrothermal vent metagenome</name>
    <dbReference type="NCBI Taxonomy" id="652676"/>
    <lineage>
        <taxon>unclassified sequences</taxon>
        <taxon>metagenomes</taxon>
        <taxon>ecological metagenomes</taxon>
    </lineage>
</organism>
<proteinExistence type="predicted"/>
<accession>A0A3B0Y603</accession>
<name>A0A3B0Y603_9ZZZZ</name>
<evidence type="ECO:0000313" key="1">
    <source>
        <dbReference type="EMBL" id="VAW63994.1"/>
    </source>
</evidence>